<dbReference type="AlphaFoldDB" id="A0A8X6UKX9"/>
<accession>A0A8X6UKX9</accession>
<dbReference type="EMBL" id="BMAW01032288">
    <property type="protein sequence ID" value="GFU24943.1"/>
    <property type="molecule type" value="Genomic_DNA"/>
</dbReference>
<organism evidence="1 2">
    <name type="scientific">Nephila pilipes</name>
    <name type="common">Giant wood spider</name>
    <name type="synonym">Nephila maculata</name>
    <dbReference type="NCBI Taxonomy" id="299642"/>
    <lineage>
        <taxon>Eukaryota</taxon>
        <taxon>Metazoa</taxon>
        <taxon>Ecdysozoa</taxon>
        <taxon>Arthropoda</taxon>
        <taxon>Chelicerata</taxon>
        <taxon>Arachnida</taxon>
        <taxon>Araneae</taxon>
        <taxon>Araneomorphae</taxon>
        <taxon>Entelegynae</taxon>
        <taxon>Araneoidea</taxon>
        <taxon>Nephilidae</taxon>
        <taxon>Nephila</taxon>
    </lineage>
</organism>
<name>A0A8X6UKX9_NEPPI</name>
<evidence type="ECO:0000313" key="2">
    <source>
        <dbReference type="Proteomes" id="UP000887013"/>
    </source>
</evidence>
<sequence length="114" mass="12876">MKDWSLQMIQWEASTTKSLIRSKFGLVMKFVFISMATSTNKIDAFRSQSTLISKSTVCHAHCVSLSGAQCQPEELSEPFLSNGTVTSESYCDMLANNFILVIQSVLEFDLMWFM</sequence>
<gene>
    <name evidence="1" type="ORF">NPIL_622311</name>
</gene>
<keyword evidence="2" id="KW-1185">Reference proteome</keyword>
<protein>
    <submittedName>
        <fullName evidence="1">Uncharacterized protein</fullName>
    </submittedName>
</protein>
<reference evidence="1" key="1">
    <citation type="submission" date="2020-08" db="EMBL/GenBank/DDBJ databases">
        <title>Multicomponent nature underlies the extraordinary mechanical properties of spider dragline silk.</title>
        <authorList>
            <person name="Kono N."/>
            <person name="Nakamura H."/>
            <person name="Mori M."/>
            <person name="Yoshida Y."/>
            <person name="Ohtoshi R."/>
            <person name="Malay A.D."/>
            <person name="Moran D.A.P."/>
            <person name="Tomita M."/>
            <person name="Numata K."/>
            <person name="Arakawa K."/>
        </authorList>
    </citation>
    <scope>NUCLEOTIDE SEQUENCE</scope>
</reference>
<comment type="caution">
    <text evidence="1">The sequence shown here is derived from an EMBL/GenBank/DDBJ whole genome shotgun (WGS) entry which is preliminary data.</text>
</comment>
<evidence type="ECO:0000313" key="1">
    <source>
        <dbReference type="EMBL" id="GFU24943.1"/>
    </source>
</evidence>
<dbReference type="Proteomes" id="UP000887013">
    <property type="component" value="Unassembled WGS sequence"/>
</dbReference>
<proteinExistence type="predicted"/>